<gene>
    <name evidence="1" type="ORF">EZE20_19150</name>
</gene>
<dbReference type="EMBL" id="SMJU01000013">
    <property type="protein sequence ID" value="TDB61859.1"/>
    <property type="molecule type" value="Genomic_DNA"/>
</dbReference>
<accession>A0A4R4K6K5</accession>
<dbReference type="Pfam" id="PF14054">
    <property type="entry name" value="DUF4249"/>
    <property type="match status" value="1"/>
</dbReference>
<sequence>MKNRRKTKPKNLAALTIYLESIVKKINKLFSPVFVKALTWSLLALVSCITPFEPDFKEQPDAVVVQGFISNEPGPYTIQLVRPANYSFAGYSIGIKNAVVYITDDAGNRENLLEVPESGLYKTQNLQGETGRTYQLHMEIDGKKYESKPELIRDAGEIDRVYDEPFQEIDALSNQSRLGGWNVYIDTKDPIENGNYYRWNFLHYKLVGTCGSINDRFGNPLYRVSCCGDCWDIIRCTGVNCINVANDALINGKQISRKQVGTVPVGCRDRYYLEVEQQALSRDSYVFWKTVRQLLQNTGGVFDVAPSAVPGNITCLSDPDEQVLGFFSAVGISRKAHVVDRRNSEIVNCPPDLPDVPGFPAPCTTCVQSLYRTPQKPLYWNF</sequence>
<dbReference type="Proteomes" id="UP000295706">
    <property type="component" value="Unassembled WGS sequence"/>
</dbReference>
<comment type="caution">
    <text evidence="1">The sequence shown here is derived from an EMBL/GenBank/DDBJ whole genome shotgun (WGS) entry which is preliminary data.</text>
</comment>
<dbReference type="OrthoDB" id="922982at2"/>
<dbReference type="AlphaFoldDB" id="A0A4R4K6K5"/>
<evidence type="ECO:0000313" key="1">
    <source>
        <dbReference type="EMBL" id="TDB61859.1"/>
    </source>
</evidence>
<keyword evidence="2" id="KW-1185">Reference proteome</keyword>
<proteinExistence type="predicted"/>
<reference evidence="1 2" key="1">
    <citation type="submission" date="2019-02" db="EMBL/GenBank/DDBJ databases">
        <title>Arundinibacter roseus gen. nov., sp. nov., a new member of the family Cytophagaceae.</title>
        <authorList>
            <person name="Szuroczki S."/>
            <person name="Khayer B."/>
            <person name="Sproer C."/>
            <person name="Toumi M."/>
            <person name="Szabo A."/>
            <person name="Felfoldi T."/>
            <person name="Schumann P."/>
            <person name="Toth E."/>
        </authorList>
    </citation>
    <scope>NUCLEOTIDE SEQUENCE [LARGE SCALE GENOMIC DNA]</scope>
    <source>
        <strain evidence="1 2">DMA-k-7a</strain>
    </source>
</reference>
<name>A0A4R4K6K5_9BACT</name>
<evidence type="ECO:0000313" key="2">
    <source>
        <dbReference type="Proteomes" id="UP000295706"/>
    </source>
</evidence>
<dbReference type="InterPro" id="IPR025345">
    <property type="entry name" value="DUF4249"/>
</dbReference>
<organism evidence="1 2">
    <name type="scientific">Arundinibacter roseus</name>
    <dbReference type="NCBI Taxonomy" id="2070510"/>
    <lineage>
        <taxon>Bacteria</taxon>
        <taxon>Pseudomonadati</taxon>
        <taxon>Bacteroidota</taxon>
        <taxon>Cytophagia</taxon>
        <taxon>Cytophagales</taxon>
        <taxon>Spirosomataceae</taxon>
        <taxon>Arundinibacter</taxon>
    </lineage>
</organism>
<protein>
    <submittedName>
        <fullName evidence="1">DUF4249 domain-containing protein</fullName>
    </submittedName>
</protein>